<dbReference type="AlphaFoldDB" id="A0A6M3HV36"/>
<accession>A0A6M3HV36</accession>
<dbReference type="SUPFAM" id="SSF55486">
    <property type="entry name" value="Metalloproteases ('zincins'), catalytic domain"/>
    <property type="match status" value="1"/>
</dbReference>
<dbReference type="Proteomes" id="UP000503320">
    <property type="component" value="Chromosome"/>
</dbReference>
<protein>
    <submittedName>
        <fullName evidence="1">Uncharacterized protein</fullName>
    </submittedName>
</protein>
<dbReference type="RefSeq" id="WP_172107080.1">
    <property type="nucleotide sequence ID" value="NZ_CP038017.1"/>
</dbReference>
<reference evidence="1 2" key="1">
    <citation type="submission" date="2019-03" db="EMBL/GenBank/DDBJ databases">
        <title>Complete Genome Sequence of Allofrancisella frigidaquae Strain SYSU 10HL1970 Isolated from Water-Cooling Systems in China.</title>
        <authorList>
            <person name="Ohrman C."/>
            <person name="Uneklint I."/>
            <person name="Sjodin A."/>
        </authorList>
    </citation>
    <scope>NUCLEOTIDE SEQUENCE [LARGE SCALE GENOMIC DNA]</scope>
    <source>
        <strain evidence="1 2">SYSU 10HL1970</strain>
    </source>
</reference>
<dbReference type="KEGG" id="afri:E3E15_06825"/>
<evidence type="ECO:0000313" key="2">
    <source>
        <dbReference type="Proteomes" id="UP000503320"/>
    </source>
</evidence>
<name>A0A6M3HV36_9GAMM</name>
<organism evidence="1 2">
    <name type="scientific">Allofrancisella frigidaquae</name>
    <dbReference type="NCBI Taxonomy" id="1085644"/>
    <lineage>
        <taxon>Bacteria</taxon>
        <taxon>Pseudomonadati</taxon>
        <taxon>Pseudomonadota</taxon>
        <taxon>Gammaproteobacteria</taxon>
        <taxon>Thiotrichales</taxon>
        <taxon>Francisellaceae</taxon>
        <taxon>Allofrancisella</taxon>
    </lineage>
</organism>
<evidence type="ECO:0000313" key="1">
    <source>
        <dbReference type="EMBL" id="QIV95068.1"/>
    </source>
</evidence>
<gene>
    <name evidence="1" type="ORF">E3E15_06825</name>
</gene>
<dbReference type="EMBL" id="CP038017">
    <property type="protein sequence ID" value="QIV95068.1"/>
    <property type="molecule type" value="Genomic_DNA"/>
</dbReference>
<keyword evidence="2" id="KW-1185">Reference proteome</keyword>
<proteinExistence type="predicted"/>
<sequence length="473" mass="55074">MTTLINKEFAEGNFTKKRYHLKKESNILYIILYVSWKFEKGWSVLSPINTEEKFKNDWKNTIESNWSRRFIINIDGEKLIPIFKIIEADPDNEKDCWNILVKNMASGRSCVNCFSGNVVLYSGALDSSSSTKSMAMNIGYKLTFGQWSNTSAITHYSKTKLQSILQISSENELIQKLKNYVNKGCYEFYPITIYNNLGLYQRIKKENIYPNITYKEALNIPPKIIIKGRNNIEVMHKDSYQDFPIAVHEFGHMIGLPDEYLSDSHINKDIKNICNKFNIEIPNFNSNNKNLMSMGDRFLPFYYSTILFSLYKMYPLTKEVSLIPLDEELNITTIDNNYQVINIEGSTLFINYKKFNVMIDPNNIIIVNSRNNVGSFFTYNTKEFQLKLYVKNNEVKKIVGHIDKLTCHANNSRISLTIGNEFYDLDSLSNATHFLGANQAYSRNEFNVKTTALLNKWNEIKNNYKHLNNRYLK</sequence>